<evidence type="ECO:0000313" key="1">
    <source>
        <dbReference type="EMBL" id="KAA0062154.1"/>
    </source>
</evidence>
<proteinExistence type="predicted"/>
<comment type="caution">
    <text evidence="1">The sequence shown here is derived from an EMBL/GenBank/DDBJ whole genome shotgun (WGS) entry which is preliminary data.</text>
</comment>
<sequence length="106" mass="12389">MKHSFACNVIKRAFGVLKSWWAILREKSYYLVEVQCRTVLACCLLHNLINKEMTNFVIEDDIDEVDSTHATIVGDDIHYIETSNEWTQWKDKLAEEMFSDGELCNQ</sequence>
<organism evidence="1 2">
    <name type="scientific">Cucumis melo var. makuwa</name>
    <name type="common">Oriental melon</name>
    <dbReference type="NCBI Taxonomy" id="1194695"/>
    <lineage>
        <taxon>Eukaryota</taxon>
        <taxon>Viridiplantae</taxon>
        <taxon>Streptophyta</taxon>
        <taxon>Embryophyta</taxon>
        <taxon>Tracheophyta</taxon>
        <taxon>Spermatophyta</taxon>
        <taxon>Magnoliopsida</taxon>
        <taxon>eudicotyledons</taxon>
        <taxon>Gunneridae</taxon>
        <taxon>Pentapetalae</taxon>
        <taxon>rosids</taxon>
        <taxon>fabids</taxon>
        <taxon>Cucurbitales</taxon>
        <taxon>Cucurbitaceae</taxon>
        <taxon>Benincaseae</taxon>
        <taxon>Cucumis</taxon>
    </lineage>
</organism>
<accession>A0A5A7V4C5</accession>
<dbReference type="Proteomes" id="UP000321393">
    <property type="component" value="Unassembled WGS sequence"/>
</dbReference>
<gene>
    <name evidence="1" type="ORF">E6C27_scaffold89G005250</name>
</gene>
<dbReference type="OrthoDB" id="1699974at2759"/>
<dbReference type="EMBL" id="SSTE01004728">
    <property type="protein sequence ID" value="KAA0062154.1"/>
    <property type="molecule type" value="Genomic_DNA"/>
</dbReference>
<dbReference type="AlphaFoldDB" id="A0A5A7V4C5"/>
<reference evidence="1 2" key="1">
    <citation type="submission" date="2019-08" db="EMBL/GenBank/DDBJ databases">
        <title>Draft genome sequences of two oriental melons (Cucumis melo L. var makuwa).</title>
        <authorList>
            <person name="Kwon S.-Y."/>
        </authorList>
    </citation>
    <scope>NUCLEOTIDE SEQUENCE [LARGE SCALE GENOMIC DNA]</scope>
    <source>
        <strain evidence="2">cv. SW 3</strain>
        <tissue evidence="1">Leaf</tissue>
    </source>
</reference>
<evidence type="ECO:0000313" key="2">
    <source>
        <dbReference type="Proteomes" id="UP000321393"/>
    </source>
</evidence>
<name>A0A5A7V4C5_CUCMM</name>
<protein>
    <submittedName>
        <fullName evidence="1">Nuclease HARBI1</fullName>
    </submittedName>
</protein>